<protein>
    <submittedName>
        <fullName evidence="1">Uncharacterized protein</fullName>
    </submittedName>
</protein>
<dbReference type="Proteomes" id="UP001157418">
    <property type="component" value="Unassembled WGS sequence"/>
</dbReference>
<accession>A0AAU9PG46</accession>
<sequence>MMLCDSKAILSRFGRCKFVSEKIKDKLETLVAVTNKHLIYQVMAQTIKSCLDKLPGSPITQICLKLWSSQIWMIFLFRFQMISLSTYGLSRVVSMVSFGVHALTLRYWYANSQSAKILQIIVFHGNKQ</sequence>
<evidence type="ECO:0000313" key="1">
    <source>
        <dbReference type="EMBL" id="CAH1448682.1"/>
    </source>
</evidence>
<keyword evidence="2" id="KW-1185">Reference proteome</keyword>
<name>A0AAU9PG46_9ASTR</name>
<reference evidence="1 2" key="1">
    <citation type="submission" date="2022-01" db="EMBL/GenBank/DDBJ databases">
        <authorList>
            <person name="Xiong W."/>
            <person name="Schranz E."/>
        </authorList>
    </citation>
    <scope>NUCLEOTIDE SEQUENCE [LARGE SCALE GENOMIC DNA]</scope>
</reference>
<gene>
    <name evidence="1" type="ORF">LVIROSA_LOCUS34209</name>
</gene>
<proteinExistence type="predicted"/>
<dbReference type="EMBL" id="CAKMRJ010005634">
    <property type="protein sequence ID" value="CAH1448682.1"/>
    <property type="molecule type" value="Genomic_DNA"/>
</dbReference>
<dbReference type="AlphaFoldDB" id="A0AAU9PG46"/>
<comment type="caution">
    <text evidence="1">The sequence shown here is derived from an EMBL/GenBank/DDBJ whole genome shotgun (WGS) entry which is preliminary data.</text>
</comment>
<organism evidence="1 2">
    <name type="scientific">Lactuca virosa</name>
    <dbReference type="NCBI Taxonomy" id="75947"/>
    <lineage>
        <taxon>Eukaryota</taxon>
        <taxon>Viridiplantae</taxon>
        <taxon>Streptophyta</taxon>
        <taxon>Embryophyta</taxon>
        <taxon>Tracheophyta</taxon>
        <taxon>Spermatophyta</taxon>
        <taxon>Magnoliopsida</taxon>
        <taxon>eudicotyledons</taxon>
        <taxon>Gunneridae</taxon>
        <taxon>Pentapetalae</taxon>
        <taxon>asterids</taxon>
        <taxon>campanulids</taxon>
        <taxon>Asterales</taxon>
        <taxon>Asteraceae</taxon>
        <taxon>Cichorioideae</taxon>
        <taxon>Cichorieae</taxon>
        <taxon>Lactucinae</taxon>
        <taxon>Lactuca</taxon>
    </lineage>
</organism>
<evidence type="ECO:0000313" key="2">
    <source>
        <dbReference type="Proteomes" id="UP001157418"/>
    </source>
</evidence>